<feature type="transmembrane region" description="Helical" evidence="17">
    <location>
        <begin position="564"/>
        <end position="586"/>
    </location>
</feature>
<dbReference type="Gene3D" id="1.20.1070.10">
    <property type="entry name" value="Rhodopsin 7-helix transmembrane proteins"/>
    <property type="match status" value="1"/>
</dbReference>
<evidence type="ECO:0000256" key="9">
    <source>
        <dbReference type="ARBA" id="ARBA00022837"/>
    </source>
</evidence>
<evidence type="ECO:0000256" key="8">
    <source>
        <dbReference type="ARBA" id="ARBA00022737"/>
    </source>
</evidence>
<evidence type="ECO:0000256" key="16">
    <source>
        <dbReference type="SAM" id="MobiDB-lite"/>
    </source>
</evidence>
<dbReference type="Pfam" id="PF12661">
    <property type="entry name" value="hEGF"/>
    <property type="match status" value="1"/>
</dbReference>
<dbReference type="AlphaFoldDB" id="A0A3P9JXH0"/>
<feature type="transmembrane region" description="Helical" evidence="17">
    <location>
        <begin position="505"/>
        <end position="528"/>
    </location>
</feature>
<dbReference type="InterPro" id="IPR049883">
    <property type="entry name" value="NOTCH1_EGF-like"/>
</dbReference>
<feature type="transmembrane region" description="Helical" evidence="17">
    <location>
        <begin position="606"/>
        <end position="627"/>
    </location>
</feature>
<dbReference type="SUPFAM" id="SSF81321">
    <property type="entry name" value="Family A G protein-coupled receptor-like"/>
    <property type="match status" value="1"/>
</dbReference>
<dbReference type="SMART" id="SM00181">
    <property type="entry name" value="EGF"/>
    <property type="match status" value="4"/>
</dbReference>
<dbReference type="InterPro" id="IPR018097">
    <property type="entry name" value="EGF_Ca-bd_CS"/>
</dbReference>
<dbReference type="GO" id="GO:0004930">
    <property type="term" value="F:G protein-coupled receptor activity"/>
    <property type="evidence" value="ECO:0007669"/>
    <property type="project" value="InterPro"/>
</dbReference>
<sequence>MTRKRSFLFLALVLFQTLSLSLSQRTYCPMGFVMNENQDCIDHDECEYEEDYDNGGLCGENAVCKNTYGSFYCQCADGFGSSTEQVTFTNPFPGQCQDINECKSMMNICPNNAECHNSSPYYSCICESGFHSSTGVESFRSADNITCEDINECQEEEICGPNASCINTEGSFQCFCNAGFRLKSGNSSFTANKEQCEDLCKIDLAICGNGTCHQGATGHYCSCPLGFTNYGNNKTRCTELGCDIFKDETSLKKTFPMVHGHIIQLRNSCLDLTESETPKEKNEDLLEFLISLIDKLLSSEVFNDNKKVSLFLNFVEHALRIIGPFVTPPGREKLGTYTEVKMLVYKGSELPRGPTTLSSKHAKLDIDLEVAAGDQLYYPGFTAVSLLSYFNLEKFANSYFGGIKPLKNERYQINSKVVTVTVSNTNTSHLKEPIRLTLYHLEKTNQTFHTCVFWDFSVEGGAWSTRGCKVVMSSPEYTVCSCQHLSSFAVLMALYDTEDKFDLQLITWVGLSLSLVCLFICILTFSMIRSIQSPRTTMHLHLCISLFIANLIFLAGISRTENKVGCAVVAGMLHFFYLSAFCWMCLEGIQLFRMVVLVFNTNFKTLYMMAGGYGVPAVIVAVSALVSHKEYGTERHCWLSLDLIWSFFGPACVIIIVNIFFFLITAWKLAQKFSSLNPDLDSLQKIKAFTITAVAQLCILGTMWIFGCFQFEKGTIAMTYLFTIFGSLQGVMLFVMHCLLSKQIREEYGNISSQLFAPRKKTYSEFSYSHTRKPQGSKSTQDTGESQI</sequence>
<dbReference type="Pfam" id="PF07645">
    <property type="entry name" value="EGF_CA"/>
    <property type="match status" value="3"/>
</dbReference>
<evidence type="ECO:0000256" key="12">
    <source>
        <dbReference type="ARBA" id="ARBA00023136"/>
    </source>
</evidence>
<dbReference type="PRINTS" id="PR00249">
    <property type="entry name" value="GPCRSECRETIN"/>
</dbReference>
<keyword evidence="12 17" id="KW-0472">Membrane</keyword>
<keyword evidence="11 17" id="KW-1133">Transmembrane helix</keyword>
<dbReference type="PROSITE" id="PS00010">
    <property type="entry name" value="ASX_HYDROXYL"/>
    <property type="match status" value="3"/>
</dbReference>
<feature type="chain" id="PRO_5018057774" evidence="18">
    <location>
        <begin position="24"/>
        <end position="788"/>
    </location>
</feature>
<keyword evidence="5 15" id="KW-0245">EGF-like domain</keyword>
<feature type="transmembrane region" description="Helical" evidence="17">
    <location>
        <begin position="540"/>
        <end position="558"/>
    </location>
</feature>
<evidence type="ECO:0000256" key="7">
    <source>
        <dbReference type="ARBA" id="ARBA00022729"/>
    </source>
</evidence>
<evidence type="ECO:0000256" key="1">
    <source>
        <dbReference type="ARBA" id="ARBA00004613"/>
    </source>
</evidence>
<reference evidence="22 23" key="2">
    <citation type="submission" date="2017-04" db="EMBL/GenBank/DDBJ databases">
        <title>CpG methylation of centromeres and impact of large insertions on vertebrate speciation.</title>
        <authorList>
            <person name="Ichikawa K."/>
            <person name="Yoshimura J."/>
            <person name="Morishita S."/>
        </authorList>
    </citation>
    <scope>NUCLEOTIDE SEQUENCE</scope>
    <source>
        <strain evidence="22 23">HNI</strain>
    </source>
</reference>
<protein>
    <submittedName>
        <fullName evidence="22">Si:ch211-241f5.3</fullName>
    </submittedName>
</protein>
<feature type="transmembrane region" description="Helical" evidence="17">
    <location>
        <begin position="647"/>
        <end position="667"/>
    </location>
</feature>
<dbReference type="SUPFAM" id="SSF57196">
    <property type="entry name" value="EGF/Laminin"/>
    <property type="match status" value="2"/>
</dbReference>
<keyword evidence="10" id="KW-0130">Cell adhesion</keyword>
<keyword evidence="7 18" id="KW-0732">Signal</keyword>
<dbReference type="Gene3D" id="2.10.25.10">
    <property type="entry name" value="Laminin"/>
    <property type="match status" value="3"/>
</dbReference>
<evidence type="ECO:0000256" key="17">
    <source>
        <dbReference type="SAM" id="Phobius"/>
    </source>
</evidence>
<dbReference type="Ensembl" id="ENSORLT00020013717.1">
    <property type="protein sequence ID" value="ENSORLP00020001022.1"/>
    <property type="gene ID" value="ENSORLG00020001731.1"/>
</dbReference>
<feature type="transmembrane region" description="Helical" evidence="17">
    <location>
        <begin position="718"/>
        <end position="740"/>
    </location>
</feature>
<dbReference type="InterPro" id="IPR013032">
    <property type="entry name" value="EGF-like_CS"/>
</dbReference>
<dbReference type="PROSITE" id="PS50261">
    <property type="entry name" value="G_PROTEIN_RECEP_F2_4"/>
    <property type="match status" value="1"/>
</dbReference>
<evidence type="ECO:0000256" key="15">
    <source>
        <dbReference type="PROSITE-ProRule" id="PRU00076"/>
    </source>
</evidence>
<dbReference type="CDD" id="cd00054">
    <property type="entry name" value="EGF_CA"/>
    <property type="match status" value="3"/>
</dbReference>
<evidence type="ECO:0000259" key="19">
    <source>
        <dbReference type="PROSITE" id="PS50026"/>
    </source>
</evidence>
<feature type="domain" description="EGF-like" evidence="19">
    <location>
        <begin position="42"/>
        <end position="85"/>
    </location>
</feature>
<dbReference type="InterPro" id="IPR000742">
    <property type="entry name" value="EGF"/>
</dbReference>
<reference evidence="22" key="3">
    <citation type="submission" date="2025-08" db="UniProtKB">
        <authorList>
            <consortium name="Ensembl"/>
        </authorList>
    </citation>
    <scope>IDENTIFICATION</scope>
    <source>
        <strain evidence="22">HNI</strain>
    </source>
</reference>
<feature type="signal peptide" evidence="18">
    <location>
        <begin position="1"/>
        <end position="23"/>
    </location>
</feature>
<name>A0A3P9JXH0_ORYLA</name>
<evidence type="ECO:0000256" key="2">
    <source>
        <dbReference type="ARBA" id="ARBA00004651"/>
    </source>
</evidence>
<evidence type="ECO:0000256" key="10">
    <source>
        <dbReference type="ARBA" id="ARBA00022889"/>
    </source>
</evidence>
<dbReference type="InterPro" id="IPR000832">
    <property type="entry name" value="GPCR_2_secretin-like"/>
</dbReference>
<dbReference type="InterPro" id="IPR003056">
    <property type="entry name" value="GPCR_2_ADGRE2_ADGRE5"/>
</dbReference>
<dbReference type="PROSITE" id="PS01187">
    <property type="entry name" value="EGF_CA"/>
    <property type="match status" value="2"/>
</dbReference>
<dbReference type="Pfam" id="PF01825">
    <property type="entry name" value="GPS"/>
    <property type="match status" value="1"/>
</dbReference>
<dbReference type="FunFam" id="2.10.25.10:FF:000014">
    <property type="entry name" value="Latent-transforming growth factor beta-binding protein 3"/>
    <property type="match status" value="1"/>
</dbReference>
<dbReference type="Gene3D" id="2.60.220.50">
    <property type="match status" value="1"/>
</dbReference>
<comment type="subcellular location">
    <subcellularLocation>
        <location evidence="2">Cell membrane</location>
        <topology evidence="2">Multi-pass membrane protein</topology>
    </subcellularLocation>
    <subcellularLocation>
        <location evidence="1">Secreted</location>
    </subcellularLocation>
</comment>
<evidence type="ECO:0000256" key="13">
    <source>
        <dbReference type="ARBA" id="ARBA00023157"/>
    </source>
</evidence>
<evidence type="ECO:0000256" key="3">
    <source>
        <dbReference type="ARBA" id="ARBA00022475"/>
    </source>
</evidence>
<dbReference type="Pfam" id="PF00002">
    <property type="entry name" value="7tm_2"/>
    <property type="match status" value="1"/>
</dbReference>
<keyword evidence="8" id="KW-0677">Repeat</keyword>
<dbReference type="InterPro" id="IPR057244">
    <property type="entry name" value="GAIN_B"/>
</dbReference>
<organism evidence="22 23">
    <name type="scientific">Oryzias latipes</name>
    <name type="common">Japanese rice fish</name>
    <name type="synonym">Japanese killifish</name>
    <dbReference type="NCBI Taxonomy" id="8090"/>
    <lineage>
        <taxon>Eukaryota</taxon>
        <taxon>Metazoa</taxon>
        <taxon>Chordata</taxon>
        <taxon>Craniata</taxon>
        <taxon>Vertebrata</taxon>
        <taxon>Euteleostomi</taxon>
        <taxon>Actinopterygii</taxon>
        <taxon>Neopterygii</taxon>
        <taxon>Teleostei</taxon>
        <taxon>Neoteleostei</taxon>
        <taxon>Acanthomorphata</taxon>
        <taxon>Ovalentaria</taxon>
        <taxon>Atherinomorphae</taxon>
        <taxon>Beloniformes</taxon>
        <taxon>Adrianichthyidae</taxon>
        <taxon>Oryziinae</taxon>
        <taxon>Oryzias</taxon>
    </lineage>
</organism>
<dbReference type="InterPro" id="IPR017981">
    <property type="entry name" value="GPCR_2-like_7TM"/>
</dbReference>
<keyword evidence="4" id="KW-0964">Secreted</keyword>
<evidence type="ECO:0000259" key="20">
    <source>
        <dbReference type="PROSITE" id="PS50221"/>
    </source>
</evidence>
<evidence type="ECO:0000256" key="14">
    <source>
        <dbReference type="ARBA" id="ARBA00023180"/>
    </source>
</evidence>
<dbReference type="FunFam" id="2.10.25.10:FF:000972">
    <property type="entry name" value="Adhesion G protein-coupled receptor E5b, duplicate 3"/>
    <property type="match status" value="1"/>
</dbReference>
<evidence type="ECO:0000256" key="4">
    <source>
        <dbReference type="ARBA" id="ARBA00022525"/>
    </source>
</evidence>
<feature type="transmembrane region" description="Helical" evidence="17">
    <location>
        <begin position="688"/>
        <end position="706"/>
    </location>
</feature>
<dbReference type="PANTHER" id="PTHR12011">
    <property type="entry name" value="ADHESION G-PROTEIN COUPLED RECEPTOR"/>
    <property type="match status" value="1"/>
</dbReference>
<dbReference type="SMART" id="SM00303">
    <property type="entry name" value="GPS"/>
    <property type="match status" value="1"/>
</dbReference>
<dbReference type="InterPro" id="IPR000203">
    <property type="entry name" value="GPS"/>
</dbReference>
<dbReference type="GO" id="GO:0005576">
    <property type="term" value="C:extracellular region"/>
    <property type="evidence" value="ECO:0007669"/>
    <property type="project" value="UniProtKB-SubCell"/>
</dbReference>
<reference key="1">
    <citation type="journal article" date="2007" name="Nature">
        <title>The medaka draft genome and insights into vertebrate genome evolution.</title>
        <authorList>
            <person name="Kasahara M."/>
            <person name="Naruse K."/>
            <person name="Sasaki S."/>
            <person name="Nakatani Y."/>
            <person name="Qu W."/>
            <person name="Ahsan B."/>
            <person name="Yamada T."/>
            <person name="Nagayasu Y."/>
            <person name="Doi K."/>
            <person name="Kasai Y."/>
            <person name="Jindo T."/>
            <person name="Kobayashi D."/>
            <person name="Shimada A."/>
            <person name="Toyoda A."/>
            <person name="Kuroki Y."/>
            <person name="Fujiyama A."/>
            <person name="Sasaki T."/>
            <person name="Shimizu A."/>
            <person name="Asakawa S."/>
            <person name="Shimizu N."/>
            <person name="Hashimoto S."/>
            <person name="Yang J."/>
            <person name="Lee Y."/>
            <person name="Matsushima K."/>
            <person name="Sugano S."/>
            <person name="Sakaizumi M."/>
            <person name="Narita T."/>
            <person name="Ohishi K."/>
            <person name="Haga S."/>
            <person name="Ohta F."/>
            <person name="Nomoto H."/>
            <person name="Nogata K."/>
            <person name="Morishita T."/>
            <person name="Endo T."/>
            <person name="Shin-I T."/>
            <person name="Takeda H."/>
            <person name="Morishita S."/>
            <person name="Kohara Y."/>
        </authorList>
    </citation>
    <scope>NUCLEOTIDE SEQUENCE [LARGE SCALE GENOMIC DNA]</scope>
    <source>
        <strain>Hd-rR</strain>
    </source>
</reference>
<dbReference type="FunFam" id="1.20.1070.10:FF:000136">
    <property type="entry name" value="Adhesion G protein-coupled receptor E5"/>
    <property type="match status" value="1"/>
</dbReference>
<keyword evidence="13" id="KW-1015">Disulfide bond</keyword>
<dbReference type="SMART" id="SM00179">
    <property type="entry name" value="EGF_CA"/>
    <property type="match status" value="4"/>
</dbReference>
<keyword evidence="3" id="KW-1003">Cell membrane</keyword>
<evidence type="ECO:0000256" key="5">
    <source>
        <dbReference type="ARBA" id="ARBA00022536"/>
    </source>
</evidence>
<feature type="domain" description="G-protein coupled receptors family 2 profile 2" evidence="21">
    <location>
        <begin position="503"/>
        <end position="741"/>
    </location>
</feature>
<dbReference type="GO" id="GO:0005886">
    <property type="term" value="C:plasma membrane"/>
    <property type="evidence" value="ECO:0007669"/>
    <property type="project" value="UniProtKB-SubCell"/>
</dbReference>
<accession>A0A3P9JXH0</accession>
<dbReference type="InterPro" id="IPR000152">
    <property type="entry name" value="EGF-type_Asp/Asn_hydroxyl_site"/>
</dbReference>
<feature type="region of interest" description="Disordered" evidence="16">
    <location>
        <begin position="766"/>
        <end position="788"/>
    </location>
</feature>
<reference evidence="22" key="4">
    <citation type="submission" date="2025-09" db="UniProtKB">
        <authorList>
            <consortium name="Ensembl"/>
        </authorList>
    </citation>
    <scope>IDENTIFICATION</scope>
    <source>
        <strain evidence="22">HNI</strain>
    </source>
</reference>
<proteinExistence type="predicted"/>
<comment type="caution">
    <text evidence="15">Lacks conserved residue(s) required for the propagation of feature annotation.</text>
</comment>
<evidence type="ECO:0000256" key="18">
    <source>
        <dbReference type="SAM" id="SignalP"/>
    </source>
</evidence>
<dbReference type="PANTHER" id="PTHR12011:SF433">
    <property type="entry name" value="ADHESION G PROTEIN-COUPLED RECEPTOR E1-LIKE-RELATED"/>
    <property type="match status" value="1"/>
</dbReference>
<keyword evidence="9" id="KW-0106">Calcium</keyword>
<dbReference type="GO" id="GO:0007155">
    <property type="term" value="P:cell adhesion"/>
    <property type="evidence" value="ECO:0007669"/>
    <property type="project" value="UniProtKB-KW"/>
</dbReference>
<dbReference type="Proteomes" id="UP000265180">
    <property type="component" value="Chromosome 8"/>
</dbReference>
<dbReference type="InterPro" id="IPR001881">
    <property type="entry name" value="EGF-like_Ca-bd_dom"/>
</dbReference>
<evidence type="ECO:0000259" key="21">
    <source>
        <dbReference type="PROSITE" id="PS50261"/>
    </source>
</evidence>
<dbReference type="InterPro" id="IPR046338">
    <property type="entry name" value="GAIN_dom_sf"/>
</dbReference>
<feature type="domain" description="GAIN-B" evidence="20">
    <location>
        <begin position="341"/>
        <end position="498"/>
    </location>
</feature>
<feature type="domain" description="EGF-like" evidence="19">
    <location>
        <begin position="98"/>
        <end position="136"/>
    </location>
</feature>
<evidence type="ECO:0000313" key="23">
    <source>
        <dbReference type="Proteomes" id="UP000265180"/>
    </source>
</evidence>
<keyword evidence="14" id="KW-0325">Glycoprotein</keyword>
<dbReference type="PROSITE" id="PS50026">
    <property type="entry name" value="EGF_3"/>
    <property type="match status" value="3"/>
</dbReference>
<evidence type="ECO:0000256" key="11">
    <source>
        <dbReference type="ARBA" id="ARBA00022989"/>
    </source>
</evidence>
<feature type="domain" description="EGF-like" evidence="19">
    <location>
        <begin position="149"/>
        <end position="186"/>
    </location>
</feature>
<evidence type="ECO:0000313" key="22">
    <source>
        <dbReference type="Ensembl" id="ENSORLP00020001022.1"/>
    </source>
</evidence>
<dbReference type="PROSITE" id="PS50221">
    <property type="entry name" value="GAIN_B"/>
    <property type="match status" value="1"/>
</dbReference>
<dbReference type="PRINTS" id="PR01278">
    <property type="entry name" value="CD97PROTEIN"/>
</dbReference>
<dbReference type="GO" id="GO:0005509">
    <property type="term" value="F:calcium ion binding"/>
    <property type="evidence" value="ECO:0007669"/>
    <property type="project" value="InterPro"/>
</dbReference>
<feature type="compositionally biased region" description="Polar residues" evidence="16">
    <location>
        <begin position="776"/>
        <end position="788"/>
    </location>
</feature>
<keyword evidence="6 17" id="KW-0812">Transmembrane</keyword>
<evidence type="ECO:0000256" key="6">
    <source>
        <dbReference type="ARBA" id="ARBA00022692"/>
    </source>
</evidence>
<dbReference type="GO" id="GO:0007166">
    <property type="term" value="P:cell surface receptor signaling pathway"/>
    <property type="evidence" value="ECO:0007669"/>
    <property type="project" value="InterPro"/>
</dbReference>